<keyword evidence="4 11" id="KW-0067">ATP-binding</keyword>
<dbReference type="InterPro" id="IPR003439">
    <property type="entry name" value="ABC_transporter-like_ATP-bd"/>
</dbReference>
<evidence type="ECO:0000259" key="9">
    <source>
        <dbReference type="PROSITE" id="PS50893"/>
    </source>
</evidence>
<dbReference type="RefSeq" id="WP_220561420.1">
    <property type="nucleotide sequence ID" value="NZ_CP074133.1"/>
</dbReference>
<keyword evidence="5 8" id="KW-1133">Transmembrane helix</keyword>
<dbReference type="SUPFAM" id="SSF90123">
    <property type="entry name" value="ABC transporter transmembrane region"/>
    <property type="match status" value="1"/>
</dbReference>
<dbReference type="PANTHER" id="PTHR43394:SF1">
    <property type="entry name" value="ATP-BINDING CASSETTE SUB-FAMILY B MEMBER 10, MITOCHONDRIAL"/>
    <property type="match status" value="1"/>
</dbReference>
<feature type="transmembrane region" description="Helical" evidence="8">
    <location>
        <begin position="83"/>
        <end position="104"/>
    </location>
</feature>
<evidence type="ECO:0000256" key="7">
    <source>
        <dbReference type="SAM" id="MobiDB-lite"/>
    </source>
</evidence>
<evidence type="ECO:0000256" key="4">
    <source>
        <dbReference type="ARBA" id="ARBA00022840"/>
    </source>
</evidence>
<dbReference type="InterPro" id="IPR039421">
    <property type="entry name" value="Type_1_exporter"/>
</dbReference>
<dbReference type="InterPro" id="IPR003593">
    <property type="entry name" value="AAA+_ATPase"/>
</dbReference>
<gene>
    <name evidence="11" type="ORF">KGD84_16955</name>
</gene>
<evidence type="ECO:0000313" key="12">
    <source>
        <dbReference type="Proteomes" id="UP000676079"/>
    </source>
</evidence>
<feature type="transmembrane region" description="Helical" evidence="8">
    <location>
        <begin position="159"/>
        <end position="180"/>
    </location>
</feature>
<feature type="transmembrane region" description="Helical" evidence="8">
    <location>
        <begin position="271"/>
        <end position="293"/>
    </location>
</feature>
<feature type="transmembrane region" description="Helical" evidence="8">
    <location>
        <begin position="186"/>
        <end position="205"/>
    </location>
</feature>
<keyword evidence="3" id="KW-0547">Nucleotide-binding</keyword>
<dbReference type="Gene3D" id="1.20.1560.10">
    <property type="entry name" value="ABC transporter type 1, transmembrane domain"/>
    <property type="match status" value="1"/>
</dbReference>
<keyword evidence="6 8" id="KW-0472">Membrane</keyword>
<proteinExistence type="predicted"/>
<feature type="domain" description="ABC transmembrane type-1" evidence="10">
    <location>
        <begin position="43"/>
        <end position="332"/>
    </location>
</feature>
<dbReference type="InterPro" id="IPR011527">
    <property type="entry name" value="ABC1_TM_dom"/>
</dbReference>
<dbReference type="PROSITE" id="PS50929">
    <property type="entry name" value="ABC_TM1F"/>
    <property type="match status" value="1"/>
</dbReference>
<feature type="transmembrane region" description="Helical" evidence="8">
    <location>
        <begin position="41"/>
        <end position="63"/>
    </location>
</feature>
<dbReference type="PROSITE" id="PS00211">
    <property type="entry name" value="ABC_TRANSPORTER_1"/>
    <property type="match status" value="1"/>
</dbReference>
<evidence type="ECO:0000256" key="3">
    <source>
        <dbReference type="ARBA" id="ARBA00022741"/>
    </source>
</evidence>
<accession>A0ABX8BGT8</accession>
<protein>
    <submittedName>
        <fullName evidence="11">ABC transporter ATP-binding protein</fullName>
    </submittedName>
</protein>
<dbReference type="SMART" id="SM00382">
    <property type="entry name" value="AAA"/>
    <property type="match status" value="1"/>
</dbReference>
<feature type="domain" description="ABC transporter" evidence="9">
    <location>
        <begin position="366"/>
        <end position="614"/>
    </location>
</feature>
<dbReference type="Pfam" id="PF00005">
    <property type="entry name" value="ABC_tran"/>
    <property type="match status" value="1"/>
</dbReference>
<feature type="region of interest" description="Disordered" evidence="7">
    <location>
        <begin position="619"/>
        <end position="668"/>
    </location>
</feature>
<evidence type="ECO:0000256" key="2">
    <source>
        <dbReference type="ARBA" id="ARBA00022692"/>
    </source>
</evidence>
<dbReference type="InterPro" id="IPR027417">
    <property type="entry name" value="P-loop_NTPase"/>
</dbReference>
<evidence type="ECO:0000259" key="10">
    <source>
        <dbReference type="PROSITE" id="PS50929"/>
    </source>
</evidence>
<evidence type="ECO:0000313" key="11">
    <source>
        <dbReference type="EMBL" id="QUX20227.1"/>
    </source>
</evidence>
<reference evidence="11 12" key="1">
    <citation type="submission" date="2021-05" db="EMBL/GenBank/DDBJ databases">
        <title>Direct Submission.</title>
        <authorList>
            <person name="Li K."/>
            <person name="Gao J."/>
        </authorList>
    </citation>
    <scope>NUCLEOTIDE SEQUENCE [LARGE SCALE GENOMIC DNA]</scope>
    <source>
        <strain evidence="11 12">Mg02</strain>
    </source>
</reference>
<dbReference type="PANTHER" id="PTHR43394">
    <property type="entry name" value="ATP-DEPENDENT PERMEASE MDL1, MITOCHONDRIAL"/>
    <property type="match status" value="1"/>
</dbReference>
<evidence type="ECO:0000256" key="1">
    <source>
        <dbReference type="ARBA" id="ARBA00004651"/>
    </source>
</evidence>
<keyword evidence="12" id="KW-1185">Reference proteome</keyword>
<dbReference type="InterPro" id="IPR017871">
    <property type="entry name" value="ABC_transporter-like_CS"/>
</dbReference>
<evidence type="ECO:0000256" key="6">
    <source>
        <dbReference type="ARBA" id="ARBA00023136"/>
    </source>
</evidence>
<organism evidence="11 12">
    <name type="scientific">Nocardiopsis changdeensis</name>
    <dbReference type="NCBI Taxonomy" id="2831969"/>
    <lineage>
        <taxon>Bacteria</taxon>
        <taxon>Bacillati</taxon>
        <taxon>Actinomycetota</taxon>
        <taxon>Actinomycetes</taxon>
        <taxon>Streptosporangiales</taxon>
        <taxon>Nocardiopsidaceae</taxon>
        <taxon>Nocardiopsis</taxon>
    </lineage>
</organism>
<dbReference type="EMBL" id="CP074133">
    <property type="protein sequence ID" value="QUX20227.1"/>
    <property type="molecule type" value="Genomic_DNA"/>
</dbReference>
<dbReference type="SUPFAM" id="SSF52540">
    <property type="entry name" value="P-loop containing nucleoside triphosphate hydrolases"/>
    <property type="match status" value="1"/>
</dbReference>
<dbReference type="PROSITE" id="PS50893">
    <property type="entry name" value="ABC_TRANSPORTER_2"/>
    <property type="match status" value="1"/>
</dbReference>
<feature type="compositionally biased region" description="Gly residues" evidence="7">
    <location>
        <begin position="620"/>
        <end position="632"/>
    </location>
</feature>
<dbReference type="Proteomes" id="UP000676079">
    <property type="component" value="Chromosome"/>
</dbReference>
<name>A0ABX8BGT8_9ACTN</name>
<evidence type="ECO:0000256" key="8">
    <source>
        <dbReference type="SAM" id="Phobius"/>
    </source>
</evidence>
<dbReference type="GO" id="GO:0005524">
    <property type="term" value="F:ATP binding"/>
    <property type="evidence" value="ECO:0007669"/>
    <property type="project" value="UniProtKB-KW"/>
</dbReference>
<dbReference type="Gene3D" id="3.40.50.300">
    <property type="entry name" value="P-loop containing nucleotide triphosphate hydrolases"/>
    <property type="match status" value="1"/>
</dbReference>
<comment type="subcellular location">
    <subcellularLocation>
        <location evidence="1">Cell membrane</location>
        <topology evidence="1">Multi-pass membrane protein</topology>
    </subcellularLocation>
</comment>
<sequence>MGGSGADRARPQGPGPRAVFARTRRSLEIAWRAAPATLTAYGLLNVAAGLLPAAVTLLTKWLLDTLQFGAQAPGVPGALAGEPVRVVVLLGVCTLSTALSGHLVTYLGGRIRREVGLLVQQRLYAKVDGLGGLRRFEDPAFLDRLRLAQTSASSAPEEIIESLFGIVTTALMIAGLLGILVTISPVVTAVTVLAALPALFVQLSLNRSRAGMMWRMSPRLRRQVFYRALMVNPAAIKEARLFGAGGFLLDRMGRETAEVNRAEERVDRRTVAAHAPLALLGALVPAGGLVWMVGAAVRGDFTIGDVSAFVAAVAGVQSALTGTVETLSRAYQALLLMGHYDDVMDTPPDLPVPRFPRPVGPLRTAVRLEDVWFRYTDDGPWVLRGVSLTIPAGRSLALVGLNGAGKSSLVKLLCRMYDPTRGRVLWDGEDIRETDPRELRARMSAVFQDFMAYDLSVRENIAIGALEHADDTGRIREAARDAGADGFAADLPSGYDTMLSREFYQGEADEESGVTLSGGQWQRLAVARALMRRGRDLLIVDEPTSGLDPQAEREVHDRLRALRNGTTTVLVSHRLGAIRGVDRIVVLQDGRITEEGRHAELMALGGEYARLFALQAEGYTGPGEDAGNGGTGNEDAGPEGAGDGDGGHGGTGRDLPGTASGPAVEAIA</sequence>
<evidence type="ECO:0000256" key="5">
    <source>
        <dbReference type="ARBA" id="ARBA00022989"/>
    </source>
</evidence>
<keyword evidence="2 8" id="KW-0812">Transmembrane</keyword>
<dbReference type="InterPro" id="IPR036640">
    <property type="entry name" value="ABC1_TM_sf"/>
</dbReference>
<feature type="compositionally biased region" description="Gly residues" evidence="7">
    <location>
        <begin position="639"/>
        <end position="652"/>
    </location>
</feature>